<organism evidence="1 2">
    <name type="scientific">Phytophthora infestans</name>
    <name type="common">Potato late blight agent</name>
    <name type="synonym">Botrytis infestans</name>
    <dbReference type="NCBI Taxonomy" id="4787"/>
    <lineage>
        <taxon>Eukaryota</taxon>
        <taxon>Sar</taxon>
        <taxon>Stramenopiles</taxon>
        <taxon>Oomycota</taxon>
        <taxon>Peronosporomycetes</taxon>
        <taxon>Peronosporales</taxon>
        <taxon>Peronosporaceae</taxon>
        <taxon>Phytophthora</taxon>
    </lineage>
</organism>
<gene>
    <name evidence="1" type="ORF">GN958_ATG19248</name>
</gene>
<proteinExistence type="predicted"/>
<comment type="caution">
    <text evidence="1">The sequence shown here is derived from an EMBL/GenBank/DDBJ whole genome shotgun (WGS) entry which is preliminary data.</text>
</comment>
<dbReference type="EMBL" id="JAACNO010002721">
    <property type="protein sequence ID" value="KAF4131554.1"/>
    <property type="molecule type" value="Genomic_DNA"/>
</dbReference>
<name>A0A8S9TY43_PHYIN</name>
<evidence type="ECO:0000313" key="2">
    <source>
        <dbReference type="Proteomes" id="UP000704712"/>
    </source>
</evidence>
<evidence type="ECO:0000313" key="1">
    <source>
        <dbReference type="EMBL" id="KAF4131554.1"/>
    </source>
</evidence>
<protein>
    <submittedName>
        <fullName evidence="1">Uncharacterized protein</fullName>
    </submittedName>
</protein>
<dbReference type="Proteomes" id="UP000704712">
    <property type="component" value="Unassembled WGS sequence"/>
</dbReference>
<dbReference type="AlphaFoldDB" id="A0A8S9TY43"/>
<sequence length="87" mass="9975">MDEAEVMCDWCGAPVCGWKRYGFELQEAGCRLQVKLSRRRRGNGAVRQALCRLYLYLKSGSMQGDVPECVKRQLHTVWPDAEKVNIL</sequence>
<accession>A0A8S9TY43</accession>
<reference evidence="1" key="1">
    <citation type="submission" date="2020-03" db="EMBL/GenBank/DDBJ databases">
        <title>Hybrid Assembly of Korean Phytophthora infestans isolates.</title>
        <authorList>
            <person name="Prokchorchik M."/>
            <person name="Lee Y."/>
            <person name="Seo J."/>
            <person name="Cho J.-H."/>
            <person name="Park Y.-E."/>
            <person name="Jang D.-C."/>
            <person name="Im J.-S."/>
            <person name="Choi J.-G."/>
            <person name="Park H.-J."/>
            <person name="Lee G.-B."/>
            <person name="Lee Y.-G."/>
            <person name="Hong S.-Y."/>
            <person name="Cho K."/>
            <person name="Sohn K.H."/>
        </authorList>
    </citation>
    <scope>NUCLEOTIDE SEQUENCE</scope>
    <source>
        <strain evidence="1">KR_2_A2</strain>
    </source>
</reference>